<dbReference type="GO" id="GO:0005524">
    <property type="term" value="F:ATP binding"/>
    <property type="evidence" value="ECO:0007669"/>
    <property type="project" value="UniProtKB-KW"/>
</dbReference>
<dbReference type="AlphaFoldDB" id="A0AAE3JCA8"/>
<dbReference type="PANTHER" id="PTHR47545">
    <property type="entry name" value="MULTIFUNCTIONAL CCA PROTEIN"/>
    <property type="match status" value="1"/>
</dbReference>
<evidence type="ECO:0000313" key="12">
    <source>
        <dbReference type="Proteomes" id="UP001198200"/>
    </source>
</evidence>
<feature type="domain" description="Poly A polymerase head" evidence="10">
    <location>
        <begin position="24"/>
        <end position="148"/>
    </location>
</feature>
<keyword evidence="4" id="KW-0479">Metal-binding</keyword>
<dbReference type="Proteomes" id="UP001198200">
    <property type="component" value="Unassembled WGS sequence"/>
</dbReference>
<dbReference type="InterPro" id="IPR050124">
    <property type="entry name" value="tRNA_CCA-adding_enzyme"/>
</dbReference>
<keyword evidence="3" id="KW-0548">Nucleotidyltransferase</keyword>
<reference evidence="11 12" key="1">
    <citation type="submission" date="2021-10" db="EMBL/GenBank/DDBJ databases">
        <title>Anaerobic single-cell dispensing facilitates the cultivation of human gut bacteria.</title>
        <authorList>
            <person name="Afrizal A."/>
        </authorList>
    </citation>
    <scope>NUCLEOTIDE SEQUENCE [LARGE SCALE GENOMIC DNA]</scope>
    <source>
        <strain evidence="11 12">CLA-AA-H224</strain>
    </source>
</reference>
<dbReference type="Gene3D" id="1.10.3090.10">
    <property type="entry name" value="cca-adding enzyme, domain 2"/>
    <property type="match status" value="1"/>
</dbReference>
<gene>
    <name evidence="11" type="ORF">LKD48_08625</name>
</gene>
<dbReference type="GO" id="GO:0003723">
    <property type="term" value="F:RNA binding"/>
    <property type="evidence" value="ECO:0007669"/>
    <property type="project" value="UniProtKB-KW"/>
</dbReference>
<keyword evidence="6" id="KW-0067">ATP-binding</keyword>
<evidence type="ECO:0000256" key="7">
    <source>
        <dbReference type="ARBA" id="ARBA00022842"/>
    </source>
</evidence>
<dbReference type="GO" id="GO:0046872">
    <property type="term" value="F:metal ion binding"/>
    <property type="evidence" value="ECO:0007669"/>
    <property type="project" value="UniProtKB-KW"/>
</dbReference>
<evidence type="ECO:0000256" key="2">
    <source>
        <dbReference type="ARBA" id="ARBA00022694"/>
    </source>
</evidence>
<accession>A0AAE3JCA8</accession>
<evidence type="ECO:0000256" key="8">
    <source>
        <dbReference type="ARBA" id="ARBA00022884"/>
    </source>
</evidence>
<dbReference type="SUPFAM" id="SSF81891">
    <property type="entry name" value="Poly A polymerase C-terminal region-like"/>
    <property type="match status" value="1"/>
</dbReference>
<sequence length="449" mass="50664">MENRDLKMAEKIAACVADKGGRTFLVGGYVRDLLMGKHSKDIDIEIHGVQPKELENILDGLGSRTEMGASFGVYGLRGYDIDIAMPRQEEATGRGHKDFKIYVDPFLGTYKAAMRRDFTINAMMQDVLTGEIIDHFGGQEDLKKGVLRHVNPHTFAEDPLRVLRAAQFAARFSFSIAPETIELSRKMDLTTLAHERVMSELEKALLKAAHPSIFFEQMHKMNQLDDWFLHLTQLIGVKQPKKYHPEGDVWNHTMQVLDSAALLRSKAENPLGFMLTAVVHDFGKIISTTEENGEIHSYGHAKKGDPLVKEFLERITNETKLIRYVRNLASLHMRPYELAREQAGKKATNQMFDSATVPSDLILFSTADQMGKGKGQVIPEYEDFLKERLDWYQYTMAQPCVMGADLIKAGLKPGPKFSEILAYSHDLHLSNVPKEEALAQTLSFAQRLV</sequence>
<dbReference type="InterPro" id="IPR002646">
    <property type="entry name" value="PolA_pol_head_dom"/>
</dbReference>
<comment type="caution">
    <text evidence="11">The sequence shown here is derived from an EMBL/GenBank/DDBJ whole genome shotgun (WGS) entry which is preliminary data.</text>
</comment>
<dbReference type="InterPro" id="IPR043519">
    <property type="entry name" value="NT_sf"/>
</dbReference>
<keyword evidence="5" id="KW-0547">Nucleotide-binding</keyword>
<dbReference type="CDD" id="cd05398">
    <property type="entry name" value="NT_ClassII-CCAase"/>
    <property type="match status" value="1"/>
</dbReference>
<keyword evidence="12" id="KW-1185">Reference proteome</keyword>
<dbReference type="EMBL" id="JAJEQN010000019">
    <property type="protein sequence ID" value="MCC2221694.1"/>
    <property type="molecule type" value="Genomic_DNA"/>
</dbReference>
<evidence type="ECO:0000256" key="3">
    <source>
        <dbReference type="ARBA" id="ARBA00022695"/>
    </source>
</evidence>
<evidence type="ECO:0000256" key="5">
    <source>
        <dbReference type="ARBA" id="ARBA00022741"/>
    </source>
</evidence>
<evidence type="ECO:0000259" key="10">
    <source>
        <dbReference type="Pfam" id="PF01743"/>
    </source>
</evidence>
<dbReference type="SUPFAM" id="SSF81301">
    <property type="entry name" value="Nucleotidyltransferase"/>
    <property type="match status" value="1"/>
</dbReference>
<evidence type="ECO:0000313" key="11">
    <source>
        <dbReference type="EMBL" id="MCC2221694.1"/>
    </source>
</evidence>
<keyword evidence="1 9" id="KW-0808">Transferase</keyword>
<evidence type="ECO:0000256" key="1">
    <source>
        <dbReference type="ARBA" id="ARBA00022679"/>
    </source>
</evidence>
<comment type="similarity">
    <text evidence="9">Belongs to the tRNA nucleotidyltransferase/poly(A) polymerase family.</text>
</comment>
<keyword evidence="7" id="KW-0460">Magnesium</keyword>
<organism evidence="11 12">
    <name type="scientific">Anthropogastromicrobium aceti</name>
    <dbReference type="NCBI Taxonomy" id="2981768"/>
    <lineage>
        <taxon>Bacteria</taxon>
        <taxon>Bacillati</taxon>
        <taxon>Bacillota</taxon>
        <taxon>Clostridia</taxon>
        <taxon>Lachnospirales</taxon>
        <taxon>Lachnospiraceae</taxon>
        <taxon>Anthropogastromicrobium</taxon>
    </lineage>
</organism>
<keyword evidence="2" id="KW-0819">tRNA processing</keyword>
<dbReference type="RefSeq" id="WP_308731780.1">
    <property type="nucleotide sequence ID" value="NZ_JAJEQN010000019.1"/>
</dbReference>
<evidence type="ECO:0000256" key="9">
    <source>
        <dbReference type="RuleBase" id="RU003953"/>
    </source>
</evidence>
<dbReference type="PANTHER" id="PTHR47545:SF1">
    <property type="entry name" value="MULTIFUNCTIONAL CCA PROTEIN"/>
    <property type="match status" value="1"/>
</dbReference>
<evidence type="ECO:0000256" key="4">
    <source>
        <dbReference type="ARBA" id="ARBA00022723"/>
    </source>
</evidence>
<dbReference type="GO" id="GO:0016779">
    <property type="term" value="F:nucleotidyltransferase activity"/>
    <property type="evidence" value="ECO:0007669"/>
    <property type="project" value="UniProtKB-KW"/>
</dbReference>
<dbReference type="GO" id="GO:0008033">
    <property type="term" value="P:tRNA processing"/>
    <property type="evidence" value="ECO:0007669"/>
    <property type="project" value="UniProtKB-KW"/>
</dbReference>
<evidence type="ECO:0000256" key="6">
    <source>
        <dbReference type="ARBA" id="ARBA00022840"/>
    </source>
</evidence>
<proteinExistence type="inferred from homology"/>
<protein>
    <submittedName>
        <fullName evidence="11">tRNA nucleotidyltransferase</fullName>
    </submittedName>
</protein>
<name>A0AAE3JCA8_9FIRM</name>
<dbReference type="Pfam" id="PF01743">
    <property type="entry name" value="PolyA_pol"/>
    <property type="match status" value="1"/>
</dbReference>
<dbReference type="Gene3D" id="3.30.460.10">
    <property type="entry name" value="Beta Polymerase, domain 2"/>
    <property type="match status" value="1"/>
</dbReference>
<keyword evidence="8 9" id="KW-0694">RNA-binding</keyword>